<name>A0A2P6MET2_ALKUR</name>
<organism evidence="1 2">
    <name type="scientific">Alkalicoccus urumqiensis</name>
    <name type="common">Bacillus urumqiensis</name>
    <dbReference type="NCBI Taxonomy" id="1548213"/>
    <lineage>
        <taxon>Bacteria</taxon>
        <taxon>Bacillati</taxon>
        <taxon>Bacillota</taxon>
        <taxon>Bacilli</taxon>
        <taxon>Bacillales</taxon>
        <taxon>Bacillaceae</taxon>
        <taxon>Alkalicoccus</taxon>
    </lineage>
</organism>
<keyword evidence="2" id="KW-1185">Reference proteome</keyword>
<proteinExistence type="predicted"/>
<evidence type="ECO:0000313" key="2">
    <source>
        <dbReference type="Proteomes" id="UP000243650"/>
    </source>
</evidence>
<dbReference type="EMBL" id="PVNS01000012">
    <property type="protein sequence ID" value="PRO64757.1"/>
    <property type="molecule type" value="Genomic_DNA"/>
</dbReference>
<evidence type="ECO:0000313" key="1">
    <source>
        <dbReference type="EMBL" id="PRO64757.1"/>
    </source>
</evidence>
<comment type="caution">
    <text evidence="1">The sequence shown here is derived from an EMBL/GenBank/DDBJ whole genome shotgun (WGS) entry which is preliminary data.</text>
</comment>
<dbReference type="Proteomes" id="UP000243650">
    <property type="component" value="Unassembled WGS sequence"/>
</dbReference>
<dbReference type="AlphaFoldDB" id="A0A2P6MET2"/>
<dbReference type="RefSeq" id="WP_105959853.1">
    <property type="nucleotide sequence ID" value="NZ_PVNS01000012.1"/>
</dbReference>
<accession>A0A2P6MET2</accession>
<sequence>MTAEADKKGACGMTDAVQITGNVAYPVMIDPGVWIFDERRVDMDTVFDEAPQEQSDREYEAMGRAFDEQRQGAEPPKTNGNKIKINRKDLTEKSLGMSLEPFFGYAEPGAEASRVRVHRNAGEDQILPLDTVRKSICAFSKKGEPLKEDGPLHLYFGDGSNRADPITHVYGFTIVK</sequence>
<dbReference type="OrthoDB" id="2404998at2"/>
<gene>
    <name evidence="1" type="ORF">C6I21_12665</name>
</gene>
<evidence type="ECO:0008006" key="3">
    <source>
        <dbReference type="Google" id="ProtNLM"/>
    </source>
</evidence>
<protein>
    <recommendedName>
        <fullName evidence="3">Peptidyl-prolyl cis-trans isomerase</fullName>
    </recommendedName>
</protein>
<reference evidence="1 2" key="1">
    <citation type="submission" date="2018-03" db="EMBL/GenBank/DDBJ databases">
        <title>Bacillus urumqiensis sp. nov., a moderately haloalkaliphilic bacterium isolated from a salt lake.</title>
        <authorList>
            <person name="Zhao B."/>
            <person name="Liao Z."/>
        </authorList>
    </citation>
    <scope>NUCLEOTIDE SEQUENCE [LARGE SCALE GENOMIC DNA]</scope>
    <source>
        <strain evidence="1 2">BZ-SZ-XJ18</strain>
    </source>
</reference>